<feature type="transmembrane region" description="Helical" evidence="7">
    <location>
        <begin position="312"/>
        <end position="332"/>
    </location>
</feature>
<evidence type="ECO:0000256" key="3">
    <source>
        <dbReference type="ARBA" id="ARBA00022692"/>
    </source>
</evidence>
<feature type="transmembrane region" description="Helical" evidence="7">
    <location>
        <begin position="207"/>
        <end position="228"/>
    </location>
</feature>
<evidence type="ECO:0000256" key="2">
    <source>
        <dbReference type="ARBA" id="ARBA00006528"/>
    </source>
</evidence>
<feature type="transmembrane region" description="Helical" evidence="7">
    <location>
        <begin position="178"/>
        <end position="201"/>
    </location>
</feature>
<evidence type="ECO:0000313" key="10">
    <source>
        <dbReference type="Proteomes" id="UP000002279"/>
    </source>
</evidence>
<evidence type="ECO:0000256" key="8">
    <source>
        <dbReference type="SAM" id="SignalP"/>
    </source>
</evidence>
<dbReference type="Bgee" id="ENSOANG00000049913">
    <property type="expression patterns" value="Expressed in liver and 7 other cell types or tissues"/>
</dbReference>
<dbReference type="PANTHER" id="PTHR10361">
    <property type="entry name" value="SODIUM-BILE ACID COTRANSPORTER"/>
    <property type="match status" value="1"/>
</dbReference>
<keyword evidence="4" id="KW-0769">Symport</keyword>
<feature type="transmembrane region" description="Helical" evidence="7">
    <location>
        <begin position="395"/>
        <end position="419"/>
    </location>
</feature>
<evidence type="ECO:0000256" key="6">
    <source>
        <dbReference type="ARBA" id="ARBA00023136"/>
    </source>
</evidence>
<keyword evidence="10" id="KW-1185">Reference proteome</keyword>
<dbReference type="GO" id="GO:0016020">
    <property type="term" value="C:membrane"/>
    <property type="evidence" value="ECO:0007669"/>
    <property type="project" value="UniProtKB-SubCell"/>
</dbReference>
<evidence type="ECO:0000256" key="5">
    <source>
        <dbReference type="ARBA" id="ARBA00022989"/>
    </source>
</evidence>
<accession>A0A6I8NER3</accession>
<reference evidence="9" key="3">
    <citation type="submission" date="2025-09" db="UniProtKB">
        <authorList>
            <consortium name="Ensembl"/>
        </authorList>
    </citation>
    <scope>IDENTIFICATION</scope>
    <source>
        <strain evidence="9">Glennie</strain>
    </source>
</reference>
<dbReference type="GO" id="GO:0015721">
    <property type="term" value="P:bile acid and bile salt transport"/>
    <property type="evidence" value="ECO:0000318"/>
    <property type="project" value="GO_Central"/>
</dbReference>
<evidence type="ECO:0000256" key="4">
    <source>
        <dbReference type="ARBA" id="ARBA00022847"/>
    </source>
</evidence>
<proteinExistence type="inferred from homology"/>
<comment type="subcellular location">
    <subcellularLocation>
        <location evidence="1">Membrane</location>
        <topology evidence="1">Multi-pass membrane protein</topology>
    </subcellularLocation>
</comment>
<feature type="transmembrane region" description="Helical" evidence="7">
    <location>
        <begin position="273"/>
        <end position="292"/>
    </location>
</feature>
<keyword evidence="8" id="KW-0732">Signal</keyword>
<dbReference type="InParanoid" id="A0A6I8NER3"/>
<dbReference type="InterPro" id="IPR002657">
    <property type="entry name" value="BilAc:Na_symport/Acr3"/>
</dbReference>
<dbReference type="Pfam" id="PF01758">
    <property type="entry name" value="SBF"/>
    <property type="match status" value="1"/>
</dbReference>
<name>A0A6I8NER3_ORNAN</name>
<dbReference type="GeneTree" id="ENSGT00950000182808"/>
<dbReference type="InterPro" id="IPR038770">
    <property type="entry name" value="Na+/solute_symporter_sf"/>
</dbReference>
<protein>
    <submittedName>
        <fullName evidence="9">Solute carrier family 10 member 5</fullName>
    </submittedName>
</protein>
<keyword evidence="3 7" id="KW-0812">Transmembrane</keyword>
<feature type="chain" id="PRO_5026083015" evidence="8">
    <location>
        <begin position="20"/>
        <end position="457"/>
    </location>
</feature>
<keyword evidence="5 7" id="KW-1133">Transmembrane helix</keyword>
<dbReference type="Proteomes" id="UP000002279">
    <property type="component" value="Chromosome 7"/>
</dbReference>
<dbReference type="GO" id="GO:0008508">
    <property type="term" value="F:bile acid:sodium symporter activity"/>
    <property type="evidence" value="ECO:0000318"/>
    <property type="project" value="GO_Central"/>
</dbReference>
<comment type="similarity">
    <text evidence="2">Belongs to the bile acid:sodium symporter (BASS) (TC 2.A.28) family.</text>
</comment>
<feature type="signal peptide" evidence="8">
    <location>
        <begin position="1"/>
        <end position="19"/>
    </location>
</feature>
<dbReference type="AlphaFoldDB" id="A0A6I8NER3"/>
<reference evidence="9 10" key="1">
    <citation type="journal article" date="2008" name="Nature">
        <title>Genome analysis of the platypus reveals unique signatures of evolution.</title>
        <authorList>
            <person name="Warren W.C."/>
            <person name="Hillier L.W."/>
            <person name="Marshall Graves J.A."/>
            <person name="Birney E."/>
            <person name="Ponting C.P."/>
            <person name="Grutzner F."/>
            <person name="Belov K."/>
            <person name="Miller W."/>
            <person name="Clarke L."/>
            <person name="Chinwalla A.T."/>
            <person name="Yang S.P."/>
            <person name="Heger A."/>
            <person name="Locke D.P."/>
            <person name="Miethke P."/>
            <person name="Waters P.D."/>
            <person name="Veyrunes F."/>
            <person name="Fulton L."/>
            <person name="Fulton B."/>
            <person name="Graves T."/>
            <person name="Wallis J."/>
            <person name="Puente X.S."/>
            <person name="Lopez-Otin C."/>
            <person name="Ordonez G.R."/>
            <person name="Eichler E.E."/>
            <person name="Chen L."/>
            <person name="Cheng Z."/>
            <person name="Deakin J.E."/>
            <person name="Alsop A."/>
            <person name="Thompson K."/>
            <person name="Kirby P."/>
            <person name="Papenfuss A.T."/>
            <person name="Wakefield M.J."/>
            <person name="Olender T."/>
            <person name="Lancet D."/>
            <person name="Huttley G.A."/>
            <person name="Smit A.F."/>
            <person name="Pask A."/>
            <person name="Temple-Smith P."/>
            <person name="Batzer M.A."/>
            <person name="Walker J.A."/>
            <person name="Konkel M.K."/>
            <person name="Harris R.S."/>
            <person name="Whittington C.M."/>
            <person name="Wong E.S."/>
            <person name="Gemmell N.J."/>
            <person name="Buschiazzo E."/>
            <person name="Vargas Jentzsch I.M."/>
            <person name="Merkel A."/>
            <person name="Schmitz J."/>
            <person name="Zemann A."/>
            <person name="Churakov G."/>
            <person name="Kriegs J.O."/>
            <person name="Brosius J."/>
            <person name="Murchison E.P."/>
            <person name="Sachidanandam R."/>
            <person name="Smith C."/>
            <person name="Hannon G.J."/>
            <person name="Tsend-Ayush E."/>
            <person name="McMillan D."/>
            <person name="Attenborough R."/>
            <person name="Rens W."/>
            <person name="Ferguson-Smith M."/>
            <person name="Lefevre C.M."/>
            <person name="Sharp J.A."/>
            <person name="Nicholas K.R."/>
            <person name="Ray D.A."/>
            <person name="Kube M."/>
            <person name="Reinhardt R."/>
            <person name="Pringle T.H."/>
            <person name="Taylor J."/>
            <person name="Jones R.C."/>
            <person name="Nixon B."/>
            <person name="Dacheux J.L."/>
            <person name="Niwa H."/>
            <person name="Sekita Y."/>
            <person name="Huang X."/>
            <person name="Stark A."/>
            <person name="Kheradpour P."/>
            <person name="Kellis M."/>
            <person name="Flicek P."/>
            <person name="Chen Y."/>
            <person name="Webber C."/>
            <person name="Hardison R."/>
            <person name="Nelson J."/>
            <person name="Hallsworth-Pepin K."/>
            <person name="Delehaunty K."/>
            <person name="Markovic C."/>
            <person name="Minx P."/>
            <person name="Feng Y."/>
            <person name="Kremitzki C."/>
            <person name="Mitreva M."/>
            <person name="Glasscock J."/>
            <person name="Wylie T."/>
            <person name="Wohldmann P."/>
            <person name="Thiru P."/>
            <person name="Nhan M.N."/>
            <person name="Pohl C.S."/>
            <person name="Smith S.M."/>
            <person name="Hou S."/>
            <person name="Nefedov M."/>
            <person name="de Jong P.J."/>
            <person name="Renfree M.B."/>
            <person name="Mardis E.R."/>
            <person name="Wilson R.K."/>
        </authorList>
    </citation>
    <scope>NUCLEOTIDE SEQUENCE [LARGE SCALE GENOMIC DNA]</scope>
    <source>
        <strain evidence="9 10">Glennie</strain>
    </source>
</reference>
<feature type="transmembrane region" description="Helical" evidence="7">
    <location>
        <begin position="338"/>
        <end position="361"/>
    </location>
</feature>
<gene>
    <name evidence="9" type="primary">SLC10A5</name>
</gene>
<dbReference type="PANTHER" id="PTHR10361:SF29">
    <property type="entry name" value="SODIUM_BILE ACID COTRANSPORTER 5"/>
    <property type="match status" value="1"/>
</dbReference>
<dbReference type="InterPro" id="IPR004710">
    <property type="entry name" value="Bilac:Na_transpt"/>
</dbReference>
<sequence>MIPDLSVIRVLLLVALGEAKAPNHFLQTDGTEIRLFSEAEETLTVRSSYKRNLSNASYLTVHPEDPGLVRTGKVAKSSSDATDFTVTLVAAGGEGETALTVRLWDSEGGHNIFIEEIQGIKIKVIRDRKAEPFHQALGHFDRCVLMLILPMVLFNKCAFGCKIEWETLRSVWKNPSPVILGAVIQFLLMPFCGFLLTRILALPQEVSFGFLMTCTCPGGGGGYLYALLLEGDATLAILMTCTSTLLALAAMPINSFGYSRLMGLTGSLHIPVYKITAALLFIALPVSVGMIVKRRKPETASCLERLVRPFSFILMSAGIYLSFRAGLAFLRAASFRVLLLGMLVPSLGLGIGYWSAALLTLPLPARKTVAVESGVLNSFLALAVIQLSFPQPKAHLASVAPFTVAVMTGCEMGLVLLIYKVRGRKAAGANHKGQKRTSLQRALTRGTVACWESLRTE</sequence>
<evidence type="ECO:0000313" key="9">
    <source>
        <dbReference type="Ensembl" id="ENSOANP00000039537.1"/>
    </source>
</evidence>
<dbReference type="OMA" id="AWMAHFR"/>
<reference evidence="9" key="2">
    <citation type="submission" date="2025-08" db="UniProtKB">
        <authorList>
            <consortium name="Ensembl"/>
        </authorList>
    </citation>
    <scope>IDENTIFICATION</scope>
    <source>
        <strain evidence="9">Glennie</strain>
    </source>
</reference>
<feature type="transmembrane region" description="Helical" evidence="7">
    <location>
        <begin position="235"/>
        <end position="253"/>
    </location>
</feature>
<evidence type="ECO:0000256" key="7">
    <source>
        <dbReference type="SAM" id="Phobius"/>
    </source>
</evidence>
<evidence type="ECO:0000256" key="1">
    <source>
        <dbReference type="ARBA" id="ARBA00004141"/>
    </source>
</evidence>
<keyword evidence="4" id="KW-0813">Transport</keyword>
<dbReference type="Ensembl" id="ENSOANT00000050891.1">
    <property type="protein sequence ID" value="ENSOANP00000039537.1"/>
    <property type="gene ID" value="ENSOANG00000049913.1"/>
</dbReference>
<dbReference type="Gene3D" id="1.20.1530.20">
    <property type="match status" value="1"/>
</dbReference>
<keyword evidence="6 7" id="KW-0472">Membrane</keyword>
<organism evidence="9 10">
    <name type="scientific">Ornithorhynchus anatinus</name>
    <name type="common">Duckbill platypus</name>
    <dbReference type="NCBI Taxonomy" id="9258"/>
    <lineage>
        <taxon>Eukaryota</taxon>
        <taxon>Metazoa</taxon>
        <taxon>Chordata</taxon>
        <taxon>Craniata</taxon>
        <taxon>Vertebrata</taxon>
        <taxon>Euteleostomi</taxon>
        <taxon>Mammalia</taxon>
        <taxon>Monotremata</taxon>
        <taxon>Ornithorhynchidae</taxon>
        <taxon>Ornithorhynchus</taxon>
    </lineage>
</organism>